<dbReference type="PANTHER" id="PTHR30250:SF11">
    <property type="entry name" value="O-ANTIGEN TRANSPORTER-RELATED"/>
    <property type="match status" value="1"/>
</dbReference>
<dbReference type="EMBL" id="QVEV01000044">
    <property type="protein sequence ID" value="RGC10414.1"/>
    <property type="molecule type" value="Genomic_DNA"/>
</dbReference>
<feature type="transmembrane region" description="Helical" evidence="6">
    <location>
        <begin position="380"/>
        <end position="401"/>
    </location>
</feature>
<feature type="transmembrane region" description="Helical" evidence="6">
    <location>
        <begin position="85"/>
        <end position="104"/>
    </location>
</feature>
<reference evidence="7 8" key="1">
    <citation type="submission" date="2018-08" db="EMBL/GenBank/DDBJ databases">
        <title>A genome reference for cultivated species of the human gut microbiota.</title>
        <authorList>
            <person name="Zou Y."/>
            <person name="Xue W."/>
            <person name="Luo G."/>
        </authorList>
    </citation>
    <scope>NUCLEOTIDE SEQUENCE [LARGE SCALE GENOMIC DNA]</scope>
    <source>
        <strain evidence="7 8">OF01-2LB</strain>
    </source>
</reference>
<comment type="caution">
    <text evidence="7">The sequence shown here is derived from an EMBL/GenBank/DDBJ whole genome shotgun (WGS) entry which is preliminary data.</text>
</comment>
<dbReference type="Pfam" id="PF01943">
    <property type="entry name" value="Polysacc_synt"/>
    <property type="match status" value="1"/>
</dbReference>
<feature type="transmembrane region" description="Helical" evidence="6">
    <location>
        <begin position="246"/>
        <end position="268"/>
    </location>
</feature>
<feature type="transmembrane region" description="Helical" evidence="6">
    <location>
        <begin position="148"/>
        <end position="168"/>
    </location>
</feature>
<protein>
    <submittedName>
        <fullName evidence="7">Uncharacterized protein</fullName>
    </submittedName>
</protein>
<name>A0A3E2VJL4_CLOIN</name>
<dbReference type="InterPro" id="IPR002797">
    <property type="entry name" value="Polysacc_synth"/>
</dbReference>
<dbReference type="InterPro" id="IPR050833">
    <property type="entry name" value="Poly_Biosynth_Transport"/>
</dbReference>
<organism evidence="7 8">
    <name type="scientific">Clostridium innocuum</name>
    <dbReference type="NCBI Taxonomy" id="1522"/>
    <lineage>
        <taxon>Bacteria</taxon>
        <taxon>Bacillati</taxon>
        <taxon>Bacillota</taxon>
        <taxon>Clostridia</taxon>
        <taxon>Eubacteriales</taxon>
        <taxon>Clostridiaceae</taxon>
        <taxon>Clostridium</taxon>
    </lineage>
</organism>
<feature type="transmembrane region" description="Helical" evidence="6">
    <location>
        <begin position="174"/>
        <end position="195"/>
    </location>
</feature>
<evidence type="ECO:0000256" key="6">
    <source>
        <dbReference type="SAM" id="Phobius"/>
    </source>
</evidence>
<feature type="transmembrane region" description="Helical" evidence="6">
    <location>
        <begin position="320"/>
        <end position="343"/>
    </location>
</feature>
<evidence type="ECO:0000313" key="8">
    <source>
        <dbReference type="Proteomes" id="UP000260025"/>
    </source>
</evidence>
<feature type="transmembrane region" description="Helical" evidence="6">
    <location>
        <begin position="42"/>
        <end position="64"/>
    </location>
</feature>
<gene>
    <name evidence="7" type="ORF">DXA38_19605</name>
</gene>
<keyword evidence="3 6" id="KW-0812">Transmembrane</keyword>
<dbReference type="GO" id="GO:0005886">
    <property type="term" value="C:plasma membrane"/>
    <property type="evidence" value="ECO:0007669"/>
    <property type="project" value="UniProtKB-SubCell"/>
</dbReference>
<dbReference type="AlphaFoldDB" id="A0A3E2VJL4"/>
<feature type="transmembrane region" description="Helical" evidence="6">
    <location>
        <begin position="443"/>
        <end position="459"/>
    </location>
</feature>
<accession>A0A3E2VJL4</accession>
<feature type="transmembrane region" description="Helical" evidence="6">
    <location>
        <begin position="413"/>
        <end position="431"/>
    </location>
</feature>
<evidence type="ECO:0000256" key="4">
    <source>
        <dbReference type="ARBA" id="ARBA00022989"/>
    </source>
</evidence>
<sequence length="479" mass="55443">MFRKIPIPVRASFVFLICSFLQRGISFITTPIFTRILSTTEYGQFTIFNSWMQIITPIISLNLYSGVYSQGVIKFEKDRNRYSSSLQGLSLLLCFIWLIIYYIFNDWFNSLFTLSTIQIMAMFIMIWSSGAFNFWSMEQRADFRYKKLALLTIAVSVTQPVLSVILILNSKNKVTIRILSMAFVQFAFYVGTFISQIKKGKTLFSKVYWKYALQFNIPLLPHYLSLTVLSSSDRIMISSMVGADKAGIYNLAYAVSMIMTMFNTALLQTIEPWIYRKLRDKEIDGLSRVAYPCFFLIAAVNLLLILFAPELISAFAPHEYYEAIWVVPSVALSVLFMFMYSFFATFEFYYEKTNYVAIATIGGAILNIILNYFSIKWFGYLAAGYTTLFSYMLFALLHYIFMKKICREHLNNIKPYNGTAILIFSVLSIALGLGCSLFYQHTFIRYVQLAIIFFVILLFRKKISNTVKKLFQIRSQSNE</sequence>
<keyword evidence="4 6" id="KW-1133">Transmembrane helix</keyword>
<keyword evidence="2" id="KW-1003">Cell membrane</keyword>
<evidence type="ECO:0000256" key="1">
    <source>
        <dbReference type="ARBA" id="ARBA00004651"/>
    </source>
</evidence>
<feature type="transmembrane region" description="Helical" evidence="6">
    <location>
        <begin position="207"/>
        <end position="226"/>
    </location>
</feature>
<dbReference type="PANTHER" id="PTHR30250">
    <property type="entry name" value="PST FAMILY PREDICTED COLANIC ACID TRANSPORTER"/>
    <property type="match status" value="1"/>
</dbReference>
<proteinExistence type="predicted"/>
<feature type="transmembrane region" description="Helical" evidence="6">
    <location>
        <begin position="289"/>
        <end position="308"/>
    </location>
</feature>
<evidence type="ECO:0000256" key="2">
    <source>
        <dbReference type="ARBA" id="ARBA00022475"/>
    </source>
</evidence>
<feature type="transmembrane region" description="Helical" evidence="6">
    <location>
        <begin position="116"/>
        <end position="136"/>
    </location>
</feature>
<feature type="transmembrane region" description="Helical" evidence="6">
    <location>
        <begin position="355"/>
        <end position="374"/>
    </location>
</feature>
<evidence type="ECO:0000256" key="3">
    <source>
        <dbReference type="ARBA" id="ARBA00022692"/>
    </source>
</evidence>
<dbReference type="Proteomes" id="UP000260025">
    <property type="component" value="Unassembled WGS sequence"/>
</dbReference>
<keyword evidence="5 6" id="KW-0472">Membrane</keyword>
<comment type="subcellular location">
    <subcellularLocation>
        <location evidence="1">Cell membrane</location>
        <topology evidence="1">Multi-pass membrane protein</topology>
    </subcellularLocation>
</comment>
<evidence type="ECO:0000313" key="7">
    <source>
        <dbReference type="EMBL" id="RGC10414.1"/>
    </source>
</evidence>
<dbReference type="OrthoDB" id="6017905at2"/>
<evidence type="ECO:0000256" key="5">
    <source>
        <dbReference type="ARBA" id="ARBA00023136"/>
    </source>
</evidence>